<dbReference type="EMBL" id="JAVXUP010000075">
    <property type="protein sequence ID" value="KAK3039516.1"/>
    <property type="molecule type" value="Genomic_DNA"/>
</dbReference>
<sequence length="333" mass="37273">MEPHDLASAMAIVERLEDFKQRERPRSPRHECAKGRGDSNLKSDLPKATDDERNGDERHHRHHKGKRSTREVTSGVILMATRLIEGLEENASTVSALRERLPTQGQDNCIPREAQKQQGGFFQQRWGGTHGGITYGQCVSAKVKGRSCQEKGEQEEMGLALPKGGVAEKTQEVLVDTRATHNFMSPWVTEWLGLKSNQDESWFTTVNTEERPTKGVVKNVNLRIGRWTGKAEFNIIDMDELGVVLRMDFLEKPSATLNPYCRVMMMVGKQGQPKWMIPLVSKDGTDAQVIILMSAATDQHVNSHTQHVGGSIALGPEARSRTLRTLAINQRNM</sequence>
<proteinExistence type="predicted"/>
<evidence type="ECO:0000256" key="1">
    <source>
        <dbReference type="SAM" id="MobiDB-lite"/>
    </source>
</evidence>
<dbReference type="AlphaFoldDB" id="A0AA88X411"/>
<gene>
    <name evidence="2" type="ORF">RJ639_028098</name>
</gene>
<keyword evidence="3" id="KW-1185">Reference proteome</keyword>
<reference evidence="2" key="1">
    <citation type="submission" date="2022-12" db="EMBL/GenBank/DDBJ databases">
        <title>Draft genome assemblies for two species of Escallonia (Escalloniales).</title>
        <authorList>
            <person name="Chanderbali A."/>
            <person name="Dervinis C."/>
            <person name="Anghel I."/>
            <person name="Soltis D."/>
            <person name="Soltis P."/>
            <person name="Zapata F."/>
        </authorList>
    </citation>
    <scope>NUCLEOTIDE SEQUENCE</scope>
    <source>
        <strain evidence="2">UCBG64.0493</strain>
        <tissue evidence="2">Leaf</tissue>
    </source>
</reference>
<dbReference type="InterPro" id="IPR021109">
    <property type="entry name" value="Peptidase_aspartic_dom_sf"/>
</dbReference>
<comment type="caution">
    <text evidence="2">The sequence shown here is derived from an EMBL/GenBank/DDBJ whole genome shotgun (WGS) entry which is preliminary data.</text>
</comment>
<name>A0AA88X411_9ASTE</name>
<protein>
    <submittedName>
        <fullName evidence="2">Uncharacterized protein</fullName>
    </submittedName>
</protein>
<dbReference type="Proteomes" id="UP001188597">
    <property type="component" value="Unassembled WGS sequence"/>
</dbReference>
<dbReference type="Pfam" id="PF08284">
    <property type="entry name" value="RVP_2"/>
    <property type="match status" value="1"/>
</dbReference>
<feature type="compositionally biased region" description="Basic and acidic residues" evidence="1">
    <location>
        <begin position="16"/>
        <end position="58"/>
    </location>
</feature>
<feature type="region of interest" description="Disordered" evidence="1">
    <location>
        <begin position="16"/>
        <end position="73"/>
    </location>
</feature>
<evidence type="ECO:0000313" key="2">
    <source>
        <dbReference type="EMBL" id="KAK3039516.1"/>
    </source>
</evidence>
<organism evidence="2 3">
    <name type="scientific">Escallonia herrerae</name>
    <dbReference type="NCBI Taxonomy" id="1293975"/>
    <lineage>
        <taxon>Eukaryota</taxon>
        <taxon>Viridiplantae</taxon>
        <taxon>Streptophyta</taxon>
        <taxon>Embryophyta</taxon>
        <taxon>Tracheophyta</taxon>
        <taxon>Spermatophyta</taxon>
        <taxon>Magnoliopsida</taxon>
        <taxon>eudicotyledons</taxon>
        <taxon>Gunneridae</taxon>
        <taxon>Pentapetalae</taxon>
        <taxon>asterids</taxon>
        <taxon>campanulids</taxon>
        <taxon>Escalloniales</taxon>
        <taxon>Escalloniaceae</taxon>
        <taxon>Escallonia</taxon>
    </lineage>
</organism>
<dbReference type="CDD" id="cd00303">
    <property type="entry name" value="retropepsin_like"/>
    <property type="match status" value="1"/>
</dbReference>
<dbReference type="Gene3D" id="2.40.70.10">
    <property type="entry name" value="Acid Proteases"/>
    <property type="match status" value="1"/>
</dbReference>
<evidence type="ECO:0000313" key="3">
    <source>
        <dbReference type="Proteomes" id="UP001188597"/>
    </source>
</evidence>
<accession>A0AA88X411</accession>